<protein>
    <submittedName>
        <fullName evidence="12">LSDAT_euk domain-containing protein</fullName>
    </submittedName>
</protein>
<feature type="domain" description="TRPM-like" evidence="9">
    <location>
        <begin position="358"/>
        <end position="462"/>
    </location>
</feature>
<dbReference type="WBParaSite" id="SBAD_0000909101-mRNA-1">
    <property type="protein sequence ID" value="SBAD_0000909101-mRNA-1"/>
    <property type="gene ID" value="SBAD_0000909101"/>
</dbReference>
<organism evidence="12">
    <name type="scientific">Soboliphyme baturini</name>
    <dbReference type="NCBI Taxonomy" id="241478"/>
    <lineage>
        <taxon>Eukaryota</taxon>
        <taxon>Metazoa</taxon>
        <taxon>Ecdysozoa</taxon>
        <taxon>Nematoda</taxon>
        <taxon>Enoplea</taxon>
        <taxon>Dorylaimia</taxon>
        <taxon>Dioctophymatida</taxon>
        <taxon>Dioctophymatoidea</taxon>
        <taxon>Soboliphymatidae</taxon>
        <taxon>Soboliphyme</taxon>
    </lineage>
</organism>
<evidence type="ECO:0000313" key="12">
    <source>
        <dbReference type="WBParaSite" id="SBAD_0000909101-mRNA-1"/>
    </source>
</evidence>
<evidence type="ECO:0000256" key="2">
    <source>
        <dbReference type="ARBA" id="ARBA00022448"/>
    </source>
</evidence>
<evidence type="ECO:0000313" key="11">
    <source>
        <dbReference type="Proteomes" id="UP000270296"/>
    </source>
</evidence>
<dbReference type="EMBL" id="UZAM01011948">
    <property type="protein sequence ID" value="VDP19178.1"/>
    <property type="molecule type" value="Genomic_DNA"/>
</dbReference>
<name>A0A183IYS4_9BILA</name>
<evidence type="ECO:0000256" key="7">
    <source>
        <dbReference type="ARBA" id="ARBA00023303"/>
    </source>
</evidence>
<evidence type="ECO:0000256" key="4">
    <source>
        <dbReference type="ARBA" id="ARBA00022989"/>
    </source>
</evidence>
<sequence>MFFFLRRCGCGRYFACHYYFEEEEDRASKTTNVKWSISHCTATFPTDSYGVLKFCGVADYTKAQYVRLDFTSDPDDIWQLLVHAFGFEPPKLVITIHGGGNDFEMTKALKREFESGLLQVATTTSAWIITSGVRAGVTKQVAAALCGSTSSRSKQKFFVIGIAPWGLVRHSEKLIGENRTVTYYPFSSRSRYLSLCEGHSCFLLVDNGTMGRSGAELLLRRRFEEFLRQKTMLGTARLMPLVCLVIGGGRLALHSASNYMCSSPPVPVVVCKHSGRAADLLASAYEDFVQRGHEESFKTGLKEDLRTEFDANDDELEFWFSLIEKCASKRNLARNMSAVDRLNLLLTWNREDMMHAEFEQTVDWKEGSLDPVFMEALIYNRVEIVRLLLTNGVAVEKFLTPERLEALYNTDKGPPNTLSYLIQDVIQDVSRSYSFRLTDIGLIIEKLIGYGYRAAYRRREFRIQYKQVSETVVWSTGVGFGVIVKAQS</sequence>
<keyword evidence="2" id="KW-0813">Transport</keyword>
<dbReference type="GO" id="GO:0030001">
    <property type="term" value="P:metal ion transport"/>
    <property type="evidence" value="ECO:0007669"/>
    <property type="project" value="TreeGrafter"/>
</dbReference>
<keyword evidence="5" id="KW-0406">Ion transport</keyword>
<dbReference type="AlphaFoldDB" id="A0A183IYS4"/>
<keyword evidence="7" id="KW-0407">Ion channel</keyword>
<evidence type="ECO:0000256" key="1">
    <source>
        <dbReference type="ARBA" id="ARBA00004141"/>
    </source>
</evidence>
<keyword evidence="4" id="KW-1133">Transmembrane helix</keyword>
<feature type="domain" description="TRPM SLOG" evidence="8">
    <location>
        <begin position="63"/>
        <end position="326"/>
    </location>
</feature>
<comment type="subcellular location">
    <subcellularLocation>
        <location evidence="1">Membrane</location>
        <topology evidence="1">Multi-pass membrane protein</topology>
    </subcellularLocation>
</comment>
<dbReference type="OrthoDB" id="301415at2759"/>
<dbReference type="Pfam" id="PF18139">
    <property type="entry name" value="LSDAT_euk"/>
    <property type="match status" value="1"/>
</dbReference>
<dbReference type="PANTHER" id="PTHR13800:SF1">
    <property type="entry name" value="TRANSIENT RECEPTOR POTENTIAL CATION CHANNEL TRPM"/>
    <property type="match status" value="1"/>
</dbReference>
<reference evidence="12" key="1">
    <citation type="submission" date="2016-06" db="UniProtKB">
        <authorList>
            <consortium name="WormBaseParasite"/>
        </authorList>
    </citation>
    <scope>IDENTIFICATION</scope>
</reference>
<dbReference type="GO" id="GO:0005886">
    <property type="term" value="C:plasma membrane"/>
    <property type="evidence" value="ECO:0007669"/>
    <property type="project" value="TreeGrafter"/>
</dbReference>
<gene>
    <name evidence="10" type="ORF">SBAD_LOCUS8772</name>
</gene>
<accession>A0A183IYS4</accession>
<reference evidence="10 11" key="2">
    <citation type="submission" date="2018-11" db="EMBL/GenBank/DDBJ databases">
        <authorList>
            <consortium name="Pathogen Informatics"/>
        </authorList>
    </citation>
    <scope>NUCLEOTIDE SEQUENCE [LARGE SCALE GENOMIC DNA]</scope>
</reference>
<evidence type="ECO:0000256" key="6">
    <source>
        <dbReference type="ARBA" id="ARBA00023136"/>
    </source>
</evidence>
<dbReference type="GO" id="GO:0005261">
    <property type="term" value="F:monoatomic cation channel activity"/>
    <property type="evidence" value="ECO:0007669"/>
    <property type="project" value="TreeGrafter"/>
</dbReference>
<evidence type="ECO:0000313" key="10">
    <source>
        <dbReference type="EMBL" id="VDP19178.1"/>
    </source>
</evidence>
<dbReference type="Pfam" id="PF25508">
    <property type="entry name" value="TRPM2"/>
    <property type="match status" value="1"/>
</dbReference>
<evidence type="ECO:0000259" key="9">
    <source>
        <dbReference type="Pfam" id="PF25508"/>
    </source>
</evidence>
<keyword evidence="3" id="KW-0812">Transmembrane</keyword>
<dbReference type="InterPro" id="IPR050927">
    <property type="entry name" value="TRPM"/>
</dbReference>
<dbReference type="InterPro" id="IPR041491">
    <property type="entry name" value="TRPM_SLOG"/>
</dbReference>
<proteinExistence type="predicted"/>
<dbReference type="PANTHER" id="PTHR13800">
    <property type="entry name" value="TRANSIENT RECEPTOR POTENTIAL CATION CHANNEL, SUBFAMILY M, MEMBER 6"/>
    <property type="match status" value="1"/>
</dbReference>
<evidence type="ECO:0000256" key="3">
    <source>
        <dbReference type="ARBA" id="ARBA00022692"/>
    </source>
</evidence>
<dbReference type="InterPro" id="IPR057366">
    <property type="entry name" value="TRPM-like"/>
</dbReference>
<evidence type="ECO:0000259" key="8">
    <source>
        <dbReference type="Pfam" id="PF18139"/>
    </source>
</evidence>
<dbReference type="Proteomes" id="UP000270296">
    <property type="component" value="Unassembled WGS sequence"/>
</dbReference>
<keyword evidence="6" id="KW-0472">Membrane</keyword>
<keyword evidence="11" id="KW-1185">Reference proteome</keyword>
<evidence type="ECO:0000256" key="5">
    <source>
        <dbReference type="ARBA" id="ARBA00023065"/>
    </source>
</evidence>